<proteinExistence type="predicted"/>
<dbReference type="InterPro" id="IPR046820">
    <property type="entry name" value="MmeI_TRD"/>
</dbReference>
<dbReference type="GO" id="GO:0009007">
    <property type="term" value="F:site-specific DNA-methyltransferase (adenine-specific) activity"/>
    <property type="evidence" value="ECO:0007669"/>
    <property type="project" value="UniProtKB-EC"/>
</dbReference>
<evidence type="ECO:0000256" key="2">
    <source>
        <dbReference type="ARBA" id="ARBA00022603"/>
    </source>
</evidence>
<evidence type="ECO:0000259" key="5">
    <source>
        <dbReference type="Pfam" id="PF20464"/>
    </source>
</evidence>
<dbReference type="EMBL" id="CP121194">
    <property type="protein sequence ID" value="XBH09014.1"/>
    <property type="molecule type" value="Genomic_DNA"/>
</dbReference>
<keyword evidence="3" id="KW-0808">Transferase</keyword>
<organism evidence="9">
    <name type="scientific">Edaphobacter paludis</name>
    <dbReference type="NCBI Taxonomy" id="3035702"/>
    <lineage>
        <taxon>Bacteria</taxon>
        <taxon>Pseudomonadati</taxon>
        <taxon>Acidobacteriota</taxon>
        <taxon>Terriglobia</taxon>
        <taxon>Terriglobales</taxon>
        <taxon>Acidobacteriaceae</taxon>
        <taxon>Edaphobacter</taxon>
    </lineage>
</organism>
<dbReference type="PROSITE" id="PS00092">
    <property type="entry name" value="N6_MTASE"/>
    <property type="match status" value="1"/>
</dbReference>
<evidence type="ECO:0000313" key="9">
    <source>
        <dbReference type="EMBL" id="XBH09014.1"/>
    </source>
</evidence>
<feature type="domain" description="MmeI-like DNA-methyltransferase" evidence="8">
    <location>
        <begin position="405"/>
        <end position="674"/>
    </location>
</feature>
<accession>A0AAU7CUH0</accession>
<feature type="domain" description="MmeI-like helicase spacer" evidence="6">
    <location>
        <begin position="237"/>
        <end position="310"/>
    </location>
</feature>
<dbReference type="InterPro" id="IPR046819">
    <property type="entry name" value="MmeI_hel"/>
</dbReference>
<dbReference type="InterPro" id="IPR046816">
    <property type="entry name" value="MmeI_Mtase"/>
</dbReference>
<evidence type="ECO:0000256" key="4">
    <source>
        <dbReference type="ARBA" id="ARBA00047942"/>
    </source>
</evidence>
<gene>
    <name evidence="9" type="ORF">P4G45_10985</name>
</gene>
<dbReference type="KEGG" id="epl:P4G45_10985"/>
<dbReference type="InterPro" id="IPR050953">
    <property type="entry name" value="N4_N6_ade-DNA_methylase"/>
</dbReference>
<dbReference type="PRINTS" id="PR00507">
    <property type="entry name" value="N12N6MTFRASE"/>
</dbReference>
<protein>
    <recommendedName>
        <fullName evidence="1">site-specific DNA-methyltransferase (adenine-specific)</fullName>
        <ecNumber evidence="1">2.1.1.72</ecNumber>
    </recommendedName>
</protein>
<dbReference type="InterPro" id="IPR046817">
    <property type="entry name" value="MmeI_N"/>
</dbReference>
<dbReference type="GO" id="GO:0003676">
    <property type="term" value="F:nucleic acid binding"/>
    <property type="evidence" value="ECO:0007669"/>
    <property type="project" value="InterPro"/>
</dbReference>
<feature type="domain" description="MmeI-like N-terminal" evidence="5">
    <location>
        <begin position="7"/>
        <end position="231"/>
    </location>
</feature>
<dbReference type="EC" id="2.1.1.72" evidence="1"/>
<dbReference type="Gene3D" id="3.40.50.150">
    <property type="entry name" value="Vaccinia Virus protein VP39"/>
    <property type="match status" value="1"/>
</dbReference>
<evidence type="ECO:0000256" key="1">
    <source>
        <dbReference type="ARBA" id="ARBA00011900"/>
    </source>
</evidence>
<dbReference type="SUPFAM" id="SSF53335">
    <property type="entry name" value="S-adenosyl-L-methionine-dependent methyltransferases"/>
    <property type="match status" value="1"/>
</dbReference>
<comment type="catalytic activity">
    <reaction evidence="4">
        <text>a 2'-deoxyadenosine in DNA + S-adenosyl-L-methionine = an N(6)-methyl-2'-deoxyadenosine in DNA + S-adenosyl-L-homocysteine + H(+)</text>
        <dbReference type="Rhea" id="RHEA:15197"/>
        <dbReference type="Rhea" id="RHEA-COMP:12418"/>
        <dbReference type="Rhea" id="RHEA-COMP:12419"/>
        <dbReference type="ChEBI" id="CHEBI:15378"/>
        <dbReference type="ChEBI" id="CHEBI:57856"/>
        <dbReference type="ChEBI" id="CHEBI:59789"/>
        <dbReference type="ChEBI" id="CHEBI:90615"/>
        <dbReference type="ChEBI" id="CHEBI:90616"/>
        <dbReference type="EC" id="2.1.1.72"/>
    </reaction>
</comment>
<dbReference type="GO" id="GO:0032259">
    <property type="term" value="P:methylation"/>
    <property type="evidence" value="ECO:0007669"/>
    <property type="project" value="UniProtKB-KW"/>
</dbReference>
<dbReference type="RefSeq" id="WP_348266523.1">
    <property type="nucleotide sequence ID" value="NZ_CP121194.1"/>
</dbReference>
<dbReference type="InterPro" id="IPR029063">
    <property type="entry name" value="SAM-dependent_MTases_sf"/>
</dbReference>
<reference evidence="9" key="1">
    <citation type="submission" date="2023-03" db="EMBL/GenBank/DDBJ databases">
        <title>Edaphobacter sp.</title>
        <authorList>
            <person name="Huber K.J."/>
            <person name="Papendorf J."/>
            <person name="Pilke C."/>
            <person name="Bunk B."/>
            <person name="Sproeer C."/>
            <person name="Pester M."/>
        </authorList>
    </citation>
    <scope>NUCLEOTIDE SEQUENCE</scope>
    <source>
        <strain evidence="9">DSM 109919</strain>
    </source>
</reference>
<evidence type="ECO:0000256" key="3">
    <source>
        <dbReference type="ARBA" id="ARBA00022679"/>
    </source>
</evidence>
<dbReference type="AlphaFoldDB" id="A0AAU7CUH0"/>
<feature type="domain" description="MmeI-like target recognition" evidence="7">
    <location>
        <begin position="762"/>
        <end position="941"/>
    </location>
</feature>
<dbReference type="PANTHER" id="PTHR33841">
    <property type="entry name" value="DNA METHYLTRANSFERASE YEEA-RELATED"/>
    <property type="match status" value="1"/>
</dbReference>
<evidence type="ECO:0000259" key="7">
    <source>
        <dbReference type="Pfam" id="PF20466"/>
    </source>
</evidence>
<dbReference type="Pfam" id="PF20464">
    <property type="entry name" value="MmeI_N"/>
    <property type="match status" value="1"/>
</dbReference>
<evidence type="ECO:0000259" key="6">
    <source>
        <dbReference type="Pfam" id="PF20465"/>
    </source>
</evidence>
<evidence type="ECO:0000259" key="8">
    <source>
        <dbReference type="Pfam" id="PF20473"/>
    </source>
</evidence>
<name>A0AAU7CUH0_9BACT</name>
<dbReference type="InterPro" id="IPR002052">
    <property type="entry name" value="DNA_methylase_N6_adenine_CS"/>
</dbReference>
<keyword evidence="2" id="KW-0489">Methyltransferase</keyword>
<dbReference type="REBASE" id="835067">
    <property type="entry name" value="Esp919ORF10985P"/>
</dbReference>
<dbReference type="Pfam" id="PF20466">
    <property type="entry name" value="MmeI_TRD"/>
    <property type="match status" value="1"/>
</dbReference>
<sequence length="1146" mass="129480">MPKEKQDFISRWQQSEAAERSNYALFLSELCDFLDVPRPEPSQGIEDFNTYVIDKTVEVQNLDGTVSRGFIDLYKKNHFVLEAKQGSNPLKLQVDDENNLILSSPSPRPQRRRGTALRGTHGWDEAMRRAYYQAEDYAKALPEWPPFLVTVDVGHSIELYADFSLTGKAYLPFPDPRTYRILLNDLTVPEVRERLRALWLDPHSLDPSRRTAEVTRGIAAKLANLARNLEQKYPAKDVAEFLTRCIFTSFAENVELIPKDCWLNLLRDIRDRENVKFFPQMASSLWETMNTGGFSPILQSELKQFNGGLFQCTNALPLTRDQLGLLIEAADSDWRNVEPAIFGTLLERALDKKERSSLGAHYTPRAYVERLVIPTIVEPLREDWNNTVAAIADLVHTDDVAEAVQVAREFHRKLCDTYVLDPACGSGNFLYVALEHMKRLEGEVLETLASLGQPQELYTVNPHQLLGIELNPRAAVVADLVLWIGYLQWHLRTRSSEQIPIPVISNFHNITHQDALIIYGQKVPAVDLEGNEVKEWDGVTTTMHPVTGWEVPDETARRTIYHYHGAKQSLWPSADFVIGNPPFIGGKDMRQELPGGYTDTLRQVYQDVPDSADFVMFWWQHAAELARSGKVRRFGFITTNSLTQVFNRRVVAQNLSAAKNPLSLIFAIPDHPWLKALTSDEETISKAAAVRIAMTVAERGEHEGHLYHVISEGDTGTEGTAVELSDSVGKILADLRIGADVSGAAALQSNEGLSCPGVKLHGAGFIVSPEEAETLGLRRIPGLEQHIRPYLNGRDLTGTSRNKLVIDLFGLSAAEVQERFPEVYQWVYDRVKPERDENRRATYSENWWTFGEPRANFRPALKGLSRYIATVETAKHRVFVFVDASVLPDNRLVNFAFSDGFDLGVLSSSIHVAWTLAAGGTLEDRPIYTKSRCFDPFPFPDCKDVQKRVIRDLADRLDAHRKRQQELHPSLTLTEIYNVLQKLRSNEDLTEQDHHIYDAGLVGTLRELHENLDLAVFDAYGWSYNLTTERILEHVVALNAARHAEEASGLIRWLRPEYQAPSYIPKTATLEGFIEEVPTTRRKQPWPSAIPDQFRIVKDAMRSESPQTPQQIAANFRPAPRTRVAEILATLTALGQARESSGRYSV</sequence>
<dbReference type="Pfam" id="PF20465">
    <property type="entry name" value="MmeI_hel"/>
    <property type="match status" value="1"/>
</dbReference>
<dbReference type="Pfam" id="PF20473">
    <property type="entry name" value="MmeI_Mtase"/>
    <property type="match status" value="1"/>
</dbReference>
<dbReference type="PANTHER" id="PTHR33841:SF1">
    <property type="entry name" value="DNA METHYLTRANSFERASE A"/>
    <property type="match status" value="1"/>
</dbReference>